<dbReference type="PRINTS" id="PR00131">
    <property type="entry name" value="GLHYDRLASE1"/>
</dbReference>
<dbReference type="PANTHER" id="PTHR10353:SF154">
    <property type="entry name" value="BETA-GLUCOSIDASE 9-RELATED"/>
    <property type="match status" value="1"/>
</dbReference>
<dbReference type="InterPro" id="IPR017853">
    <property type="entry name" value="GH"/>
</dbReference>
<organism evidence="5 6">
    <name type="scientific">Ilex paraguariensis</name>
    <name type="common">yerba mate</name>
    <dbReference type="NCBI Taxonomy" id="185542"/>
    <lineage>
        <taxon>Eukaryota</taxon>
        <taxon>Viridiplantae</taxon>
        <taxon>Streptophyta</taxon>
        <taxon>Embryophyta</taxon>
        <taxon>Tracheophyta</taxon>
        <taxon>Spermatophyta</taxon>
        <taxon>Magnoliopsida</taxon>
        <taxon>eudicotyledons</taxon>
        <taxon>Gunneridae</taxon>
        <taxon>Pentapetalae</taxon>
        <taxon>asterids</taxon>
        <taxon>campanulids</taxon>
        <taxon>Aquifoliales</taxon>
        <taxon>Aquifoliaceae</taxon>
        <taxon>Ilex</taxon>
    </lineage>
</organism>
<comment type="caution">
    <text evidence="5">The sequence shown here is derived from an EMBL/GenBank/DDBJ whole genome shotgun (WGS) entry which is preliminary data.</text>
</comment>
<dbReference type="SUPFAM" id="SSF51445">
    <property type="entry name" value="(Trans)glycosidases"/>
    <property type="match status" value="1"/>
</dbReference>
<dbReference type="PANTHER" id="PTHR10353">
    <property type="entry name" value="GLYCOSYL HYDROLASE"/>
    <property type="match status" value="1"/>
</dbReference>
<reference evidence="5 6" key="1">
    <citation type="submission" date="2024-02" db="EMBL/GenBank/DDBJ databases">
        <authorList>
            <person name="Vignale AGUSTIN F."/>
            <person name="Sosa J E."/>
            <person name="Modenutti C."/>
        </authorList>
    </citation>
    <scope>NUCLEOTIDE SEQUENCE [LARGE SCALE GENOMIC DNA]</scope>
</reference>
<proteinExistence type="inferred from homology"/>
<keyword evidence="3" id="KW-0326">Glycosidase</keyword>
<evidence type="ECO:0000256" key="2">
    <source>
        <dbReference type="ARBA" id="ARBA00022801"/>
    </source>
</evidence>
<gene>
    <name evidence="5" type="ORF">ILEXP_LOCUS25090</name>
</gene>
<comment type="similarity">
    <text evidence="1 4">Belongs to the glycosyl hydrolase 1 family.</text>
</comment>
<accession>A0ABC8SH62</accession>
<dbReference type="FunFam" id="3.20.20.80:FF:000020">
    <property type="entry name" value="Beta-glucosidase 12"/>
    <property type="match status" value="1"/>
</dbReference>
<evidence type="ECO:0000313" key="6">
    <source>
        <dbReference type="Proteomes" id="UP001642360"/>
    </source>
</evidence>
<dbReference type="Pfam" id="PF00232">
    <property type="entry name" value="Glyco_hydro_1"/>
    <property type="match status" value="1"/>
</dbReference>
<evidence type="ECO:0008006" key="7">
    <source>
        <dbReference type="Google" id="ProtNLM"/>
    </source>
</evidence>
<sequence length="573" mass="62575">MAMLCTATLSSSVLPKSPSPAHLGSLQRQSQFITGPIGGVPYLKSARKGSSSSPSFTIRCLKGVAAPTADILSRLFNGGVTPTPIPDPTAVTRQDFPADFIFGAASSALQTESSATEGGRGPSTWDSMLEGKDAVNSYNQYPEDVQQLVKMGADAYRLSISWTRILPDGTIAGGINQQGIDFYNKFIDELVNNGITPIVTLFHFDLPTALQTKYNGFLDTQILDDFKAYADLCFKNFGDRVKYWVTVNEPQVFAQYGYKIGMNPPDPLPVTNPFVAAHNIILAHATAAKLYKDTYQPTQKGEIGIPLVTQWFEPYESGRPDDNAAKRAFDFLTGWFLEPLIYGDYPFIMKALVGDNLPTFTDDQKALVKGSCDFIGVNYYTSSYAKDLPMLGPNDTITSQADFQRANLTSANSQGVTIGPQAPGSPSIYVYPQGLRDALIYIGNNYGNPKIIVTENGYPEKRDDTIPVETAIQDDARIQHMIGHLYAISEAIKAGTNVKGYLMWALMDCMEVGSGYNVRFGLAYVDYLNNYKRTAKKSSGWLYSFLNAPAPAPKTKATLTPAPAPKRLKSVSV</sequence>
<evidence type="ECO:0000256" key="1">
    <source>
        <dbReference type="ARBA" id="ARBA00010838"/>
    </source>
</evidence>
<name>A0ABC8SH62_9AQUA</name>
<keyword evidence="6" id="KW-1185">Reference proteome</keyword>
<dbReference type="EMBL" id="CAUOFW020002878">
    <property type="protein sequence ID" value="CAK9156543.1"/>
    <property type="molecule type" value="Genomic_DNA"/>
</dbReference>
<evidence type="ECO:0000256" key="4">
    <source>
        <dbReference type="RuleBase" id="RU003690"/>
    </source>
</evidence>
<keyword evidence="2" id="KW-0378">Hydrolase</keyword>
<dbReference type="InterPro" id="IPR001360">
    <property type="entry name" value="Glyco_hydro_1"/>
</dbReference>
<dbReference type="GO" id="GO:0004553">
    <property type="term" value="F:hydrolase activity, hydrolyzing O-glycosyl compounds"/>
    <property type="evidence" value="ECO:0007669"/>
    <property type="project" value="UniProtKB-ARBA"/>
</dbReference>
<dbReference type="AlphaFoldDB" id="A0ABC8SH62"/>
<dbReference type="Gene3D" id="3.20.20.80">
    <property type="entry name" value="Glycosidases"/>
    <property type="match status" value="1"/>
</dbReference>
<dbReference type="Proteomes" id="UP001642360">
    <property type="component" value="Unassembled WGS sequence"/>
</dbReference>
<evidence type="ECO:0000313" key="5">
    <source>
        <dbReference type="EMBL" id="CAK9156543.1"/>
    </source>
</evidence>
<protein>
    <recommendedName>
        <fullName evidence="7">Beta-glucosidase</fullName>
    </recommendedName>
</protein>
<evidence type="ECO:0000256" key="3">
    <source>
        <dbReference type="ARBA" id="ARBA00023295"/>
    </source>
</evidence>